<protein>
    <recommendedName>
        <fullName evidence="1">UBC core domain-containing protein</fullName>
    </recommendedName>
</protein>
<comment type="caution">
    <text evidence="2">The sequence shown here is derived from an EMBL/GenBank/DDBJ whole genome shotgun (WGS) entry which is preliminary data.</text>
</comment>
<dbReference type="CDD" id="cd00195">
    <property type="entry name" value="UBCc_UEV"/>
    <property type="match status" value="1"/>
</dbReference>
<dbReference type="Proteomes" id="UP001141327">
    <property type="component" value="Unassembled WGS sequence"/>
</dbReference>
<dbReference type="SUPFAM" id="SSF54495">
    <property type="entry name" value="UBC-like"/>
    <property type="match status" value="1"/>
</dbReference>
<evidence type="ECO:0000259" key="1">
    <source>
        <dbReference type="PROSITE" id="PS50127"/>
    </source>
</evidence>
<evidence type="ECO:0000313" key="3">
    <source>
        <dbReference type="Proteomes" id="UP001141327"/>
    </source>
</evidence>
<evidence type="ECO:0000313" key="2">
    <source>
        <dbReference type="EMBL" id="KAJ4459368.1"/>
    </source>
</evidence>
<keyword evidence="3" id="KW-1185">Reference proteome</keyword>
<name>A0ABQ8UKN0_9EUKA</name>
<reference evidence="2" key="1">
    <citation type="journal article" date="2022" name="bioRxiv">
        <title>Genomics of Preaxostyla Flagellates Illuminates Evolutionary Transitions and the Path Towards Mitochondrial Loss.</title>
        <authorList>
            <person name="Novak L.V.F."/>
            <person name="Treitli S.C."/>
            <person name="Pyrih J."/>
            <person name="Halakuc P."/>
            <person name="Pipaliya S.V."/>
            <person name="Vacek V."/>
            <person name="Brzon O."/>
            <person name="Soukal P."/>
            <person name="Eme L."/>
            <person name="Dacks J.B."/>
            <person name="Karnkowska A."/>
            <person name="Elias M."/>
            <person name="Hampl V."/>
        </authorList>
    </citation>
    <scope>NUCLEOTIDE SEQUENCE</scope>
    <source>
        <strain evidence="2">RCP-MX</strain>
    </source>
</reference>
<dbReference type="Gene3D" id="3.10.110.10">
    <property type="entry name" value="Ubiquitin Conjugating Enzyme"/>
    <property type="match status" value="1"/>
</dbReference>
<dbReference type="Pfam" id="PF00179">
    <property type="entry name" value="UQ_con"/>
    <property type="match status" value="1"/>
</dbReference>
<dbReference type="EMBL" id="JAPMOS010000020">
    <property type="protein sequence ID" value="KAJ4459368.1"/>
    <property type="molecule type" value="Genomic_DNA"/>
</dbReference>
<dbReference type="InterPro" id="IPR000608">
    <property type="entry name" value="UBC"/>
</dbReference>
<feature type="domain" description="UBC core" evidence="1">
    <location>
        <begin position="5"/>
        <end position="168"/>
    </location>
</feature>
<organism evidence="2 3">
    <name type="scientific">Paratrimastix pyriformis</name>
    <dbReference type="NCBI Taxonomy" id="342808"/>
    <lineage>
        <taxon>Eukaryota</taxon>
        <taxon>Metamonada</taxon>
        <taxon>Preaxostyla</taxon>
        <taxon>Paratrimastigidae</taxon>
        <taxon>Paratrimastix</taxon>
    </lineage>
</organism>
<gene>
    <name evidence="2" type="ORF">PAPYR_4669</name>
</gene>
<proteinExistence type="predicted"/>
<dbReference type="PROSITE" id="PS50127">
    <property type="entry name" value="UBC_2"/>
    <property type="match status" value="1"/>
</dbReference>
<dbReference type="InterPro" id="IPR016135">
    <property type="entry name" value="UBQ-conjugating_enzyme/RWD"/>
</dbReference>
<dbReference type="SMART" id="SM00212">
    <property type="entry name" value="UBCc"/>
    <property type="match status" value="1"/>
</dbReference>
<accession>A0ABQ8UKN0</accession>
<sequence>MESNGRYLRLLKELSDLEKYTLRGFWIVPSSENMNHIDSLPPLSFLSDRTFLNNSTMGCLWARVSIHYLPLLQRYPNVPPQFCFRTPIYHVNIDRNGTLDASRSFQWSLTSRVSNILDYVKELFSAPKDGPLPGTMQTILNPEVARLRLQNPEEYQNKVRECVDASLRSVYQSQDGFAIKFDHYQPAVHDPIRNKLSELAESTPEQRADFDWRAFLEDAALPPPDRTEAPR</sequence>